<gene>
    <name evidence="2" type="ORF">CEY00_Acc00062</name>
</gene>
<dbReference type="EMBL" id="NKQK01000011">
    <property type="protein sequence ID" value="PSS17673.1"/>
    <property type="molecule type" value="Genomic_DNA"/>
</dbReference>
<dbReference type="InterPro" id="IPR011990">
    <property type="entry name" value="TPR-like_helical_dom_sf"/>
</dbReference>
<name>A0A2R6QZ71_ACTCC</name>
<dbReference type="Gene3D" id="1.25.40.10">
    <property type="entry name" value="Tetratricopeptide repeat domain"/>
    <property type="match status" value="1"/>
</dbReference>
<sequence>MCIYMKLSSVYGKITAKTGKSKLRKQLCGFASRLSRPKHETQVAIGAEFRGPKLEREKMESSGGGSDGERQSRRAPLSRVVSDCARRWFQDTLKEAKSGDFSMQVLVGQMYNSGYGVPKDARKGRIWMSRASRVKSSVWKVSNKRPGYNASDSDSDESEGNS</sequence>
<reference evidence="2 3" key="1">
    <citation type="submission" date="2017-07" db="EMBL/GenBank/DDBJ databases">
        <title>An improved, manually edited Actinidia chinensis var. chinensis (kiwifruit) genome highlights the challenges associated with draft genomes and gene prediction in plants.</title>
        <authorList>
            <person name="Pilkington S."/>
            <person name="Crowhurst R."/>
            <person name="Hilario E."/>
            <person name="Nardozza S."/>
            <person name="Fraser L."/>
            <person name="Peng Y."/>
            <person name="Gunaseelan K."/>
            <person name="Simpson R."/>
            <person name="Tahir J."/>
            <person name="Deroles S."/>
            <person name="Templeton K."/>
            <person name="Luo Z."/>
            <person name="Davy M."/>
            <person name="Cheng C."/>
            <person name="Mcneilage M."/>
            <person name="Scaglione D."/>
            <person name="Liu Y."/>
            <person name="Zhang Q."/>
            <person name="Datson P."/>
            <person name="De Silva N."/>
            <person name="Gardiner S."/>
            <person name="Bassett H."/>
            <person name="Chagne D."/>
            <person name="Mccallum J."/>
            <person name="Dzierzon H."/>
            <person name="Deng C."/>
            <person name="Wang Y.-Y."/>
            <person name="Barron N."/>
            <person name="Manako K."/>
            <person name="Bowen J."/>
            <person name="Foster T."/>
            <person name="Erridge Z."/>
            <person name="Tiffin H."/>
            <person name="Waite C."/>
            <person name="Davies K."/>
            <person name="Grierson E."/>
            <person name="Laing W."/>
            <person name="Kirk R."/>
            <person name="Chen X."/>
            <person name="Wood M."/>
            <person name="Montefiori M."/>
            <person name="Brummell D."/>
            <person name="Schwinn K."/>
            <person name="Catanach A."/>
            <person name="Fullerton C."/>
            <person name="Li D."/>
            <person name="Meiyalaghan S."/>
            <person name="Nieuwenhuizen N."/>
            <person name="Read N."/>
            <person name="Prakash R."/>
            <person name="Hunter D."/>
            <person name="Zhang H."/>
            <person name="Mckenzie M."/>
            <person name="Knabel M."/>
            <person name="Harris A."/>
            <person name="Allan A."/>
            <person name="Chen A."/>
            <person name="Janssen B."/>
            <person name="Plunkett B."/>
            <person name="Dwamena C."/>
            <person name="Voogd C."/>
            <person name="Leif D."/>
            <person name="Lafferty D."/>
            <person name="Souleyre E."/>
            <person name="Varkonyi-Gasic E."/>
            <person name="Gambi F."/>
            <person name="Hanley J."/>
            <person name="Yao J.-L."/>
            <person name="Cheung J."/>
            <person name="David K."/>
            <person name="Warren B."/>
            <person name="Marsh K."/>
            <person name="Snowden K."/>
            <person name="Lin-Wang K."/>
            <person name="Brian L."/>
            <person name="Martinez-Sanchez M."/>
            <person name="Wang M."/>
            <person name="Ileperuma N."/>
            <person name="Macnee N."/>
            <person name="Campin R."/>
            <person name="Mcatee P."/>
            <person name="Drummond R."/>
            <person name="Espley R."/>
            <person name="Ireland H."/>
            <person name="Wu R."/>
            <person name="Atkinson R."/>
            <person name="Karunairetnam S."/>
            <person name="Bulley S."/>
            <person name="Chunkath S."/>
            <person name="Hanley Z."/>
            <person name="Storey R."/>
            <person name="Thrimawithana A."/>
            <person name="Thomson S."/>
            <person name="David C."/>
            <person name="Testolin R."/>
        </authorList>
    </citation>
    <scope>NUCLEOTIDE SEQUENCE [LARGE SCALE GENOMIC DNA]</scope>
    <source>
        <strain evidence="3">cv. Red5</strain>
        <tissue evidence="2">Young leaf</tissue>
    </source>
</reference>
<dbReference type="Proteomes" id="UP000241394">
    <property type="component" value="Chromosome LG11"/>
</dbReference>
<evidence type="ECO:0000313" key="2">
    <source>
        <dbReference type="EMBL" id="PSS17673.1"/>
    </source>
</evidence>
<feature type="compositionally biased region" description="Basic and acidic residues" evidence="1">
    <location>
        <begin position="50"/>
        <end position="60"/>
    </location>
</feature>
<dbReference type="OrthoDB" id="2384430at2759"/>
<dbReference type="PANTHER" id="PTHR36792:SF5">
    <property type="entry name" value="SEL1 REPEAT PROTEIN"/>
    <property type="match status" value="1"/>
</dbReference>
<dbReference type="FunCoup" id="A0A2R6QZ71">
    <property type="interactions" value="506"/>
</dbReference>
<evidence type="ECO:0000256" key="1">
    <source>
        <dbReference type="SAM" id="MobiDB-lite"/>
    </source>
</evidence>
<dbReference type="OMA" id="ARKGRIW"/>
<dbReference type="PANTHER" id="PTHR36792">
    <property type="entry name" value="EXPRESSED PROTEIN"/>
    <property type="match status" value="1"/>
</dbReference>
<dbReference type="Gramene" id="PSS17673">
    <property type="protein sequence ID" value="PSS17673"/>
    <property type="gene ID" value="CEY00_Acc00062"/>
</dbReference>
<comment type="caution">
    <text evidence="2">The sequence shown here is derived from an EMBL/GenBank/DDBJ whole genome shotgun (WGS) entry which is preliminary data.</text>
</comment>
<reference evidence="3" key="2">
    <citation type="journal article" date="2018" name="BMC Genomics">
        <title>A manually annotated Actinidia chinensis var. chinensis (kiwifruit) genome highlights the challenges associated with draft genomes and gene prediction in plants.</title>
        <authorList>
            <person name="Pilkington S.M."/>
            <person name="Crowhurst R."/>
            <person name="Hilario E."/>
            <person name="Nardozza S."/>
            <person name="Fraser L."/>
            <person name="Peng Y."/>
            <person name="Gunaseelan K."/>
            <person name="Simpson R."/>
            <person name="Tahir J."/>
            <person name="Deroles S.C."/>
            <person name="Templeton K."/>
            <person name="Luo Z."/>
            <person name="Davy M."/>
            <person name="Cheng C."/>
            <person name="McNeilage M."/>
            <person name="Scaglione D."/>
            <person name="Liu Y."/>
            <person name="Zhang Q."/>
            <person name="Datson P."/>
            <person name="De Silva N."/>
            <person name="Gardiner S.E."/>
            <person name="Bassett H."/>
            <person name="Chagne D."/>
            <person name="McCallum J."/>
            <person name="Dzierzon H."/>
            <person name="Deng C."/>
            <person name="Wang Y.Y."/>
            <person name="Barron L."/>
            <person name="Manako K."/>
            <person name="Bowen J."/>
            <person name="Foster T.M."/>
            <person name="Erridge Z.A."/>
            <person name="Tiffin H."/>
            <person name="Waite C.N."/>
            <person name="Davies K.M."/>
            <person name="Grierson E.P."/>
            <person name="Laing W.A."/>
            <person name="Kirk R."/>
            <person name="Chen X."/>
            <person name="Wood M."/>
            <person name="Montefiori M."/>
            <person name="Brummell D.A."/>
            <person name="Schwinn K.E."/>
            <person name="Catanach A."/>
            <person name="Fullerton C."/>
            <person name="Li D."/>
            <person name="Meiyalaghan S."/>
            <person name="Nieuwenhuizen N."/>
            <person name="Read N."/>
            <person name="Prakash R."/>
            <person name="Hunter D."/>
            <person name="Zhang H."/>
            <person name="McKenzie M."/>
            <person name="Knabel M."/>
            <person name="Harris A."/>
            <person name="Allan A.C."/>
            <person name="Gleave A."/>
            <person name="Chen A."/>
            <person name="Janssen B.J."/>
            <person name="Plunkett B."/>
            <person name="Ampomah-Dwamena C."/>
            <person name="Voogd C."/>
            <person name="Leif D."/>
            <person name="Lafferty D."/>
            <person name="Souleyre E.J.F."/>
            <person name="Varkonyi-Gasic E."/>
            <person name="Gambi F."/>
            <person name="Hanley J."/>
            <person name="Yao J.L."/>
            <person name="Cheung J."/>
            <person name="David K.M."/>
            <person name="Warren B."/>
            <person name="Marsh K."/>
            <person name="Snowden K.C."/>
            <person name="Lin-Wang K."/>
            <person name="Brian L."/>
            <person name="Martinez-Sanchez M."/>
            <person name="Wang M."/>
            <person name="Ileperuma N."/>
            <person name="Macnee N."/>
            <person name="Campin R."/>
            <person name="McAtee P."/>
            <person name="Drummond R.S.M."/>
            <person name="Espley R.V."/>
            <person name="Ireland H.S."/>
            <person name="Wu R."/>
            <person name="Atkinson R.G."/>
            <person name="Karunairetnam S."/>
            <person name="Bulley S."/>
            <person name="Chunkath S."/>
            <person name="Hanley Z."/>
            <person name="Storey R."/>
            <person name="Thrimawithana A.H."/>
            <person name="Thomson S."/>
            <person name="David C."/>
            <person name="Testolin R."/>
            <person name="Huang H."/>
            <person name="Hellens R.P."/>
            <person name="Schaffer R.J."/>
        </authorList>
    </citation>
    <scope>NUCLEOTIDE SEQUENCE [LARGE SCALE GENOMIC DNA]</scope>
    <source>
        <strain evidence="3">cv. Red5</strain>
    </source>
</reference>
<keyword evidence="3" id="KW-1185">Reference proteome</keyword>
<protein>
    <submittedName>
        <fullName evidence="2">Major allergen Mal f 1 like</fullName>
    </submittedName>
</protein>
<evidence type="ECO:0000313" key="3">
    <source>
        <dbReference type="Proteomes" id="UP000241394"/>
    </source>
</evidence>
<dbReference type="InParanoid" id="A0A2R6QZ71"/>
<accession>A0A2R6QZ71</accession>
<feature type="region of interest" description="Disordered" evidence="1">
    <location>
        <begin position="142"/>
        <end position="162"/>
    </location>
</feature>
<proteinExistence type="predicted"/>
<feature type="region of interest" description="Disordered" evidence="1">
    <location>
        <begin position="47"/>
        <end position="78"/>
    </location>
</feature>
<dbReference type="STRING" id="1590841.A0A2R6QZ71"/>
<dbReference type="AlphaFoldDB" id="A0A2R6QZ71"/>
<organism evidence="2 3">
    <name type="scientific">Actinidia chinensis var. chinensis</name>
    <name type="common">Chinese soft-hair kiwi</name>
    <dbReference type="NCBI Taxonomy" id="1590841"/>
    <lineage>
        <taxon>Eukaryota</taxon>
        <taxon>Viridiplantae</taxon>
        <taxon>Streptophyta</taxon>
        <taxon>Embryophyta</taxon>
        <taxon>Tracheophyta</taxon>
        <taxon>Spermatophyta</taxon>
        <taxon>Magnoliopsida</taxon>
        <taxon>eudicotyledons</taxon>
        <taxon>Gunneridae</taxon>
        <taxon>Pentapetalae</taxon>
        <taxon>asterids</taxon>
        <taxon>Ericales</taxon>
        <taxon>Actinidiaceae</taxon>
        <taxon>Actinidia</taxon>
    </lineage>
</organism>
<feature type="compositionally biased region" description="Acidic residues" evidence="1">
    <location>
        <begin position="153"/>
        <end position="162"/>
    </location>
</feature>